<feature type="compositionally biased region" description="Acidic residues" evidence="5">
    <location>
        <begin position="57"/>
        <end position="72"/>
    </location>
</feature>
<dbReference type="GO" id="GO:0016567">
    <property type="term" value="P:protein ubiquitination"/>
    <property type="evidence" value="ECO:0007669"/>
    <property type="project" value="UniProtKB-UniPathway"/>
</dbReference>
<evidence type="ECO:0000313" key="8">
    <source>
        <dbReference type="Proteomes" id="UP000008783"/>
    </source>
</evidence>
<dbReference type="KEGG" id="pgr:PGTG_01574"/>
<dbReference type="Gene3D" id="3.30.40.10">
    <property type="entry name" value="Zinc/RING finger domain, C3HC4 (zinc finger)"/>
    <property type="match status" value="1"/>
</dbReference>
<dbReference type="EMBL" id="DS178263">
    <property type="protein sequence ID" value="EFP74981.1"/>
    <property type="molecule type" value="Genomic_DNA"/>
</dbReference>
<evidence type="ECO:0000256" key="2">
    <source>
        <dbReference type="ARBA" id="ARBA00022771"/>
    </source>
</evidence>
<dbReference type="PANTHER" id="PTHR45969:SF69">
    <property type="entry name" value="FINGER DOMAIN PROTEIN, PUTATIVE (AFU_ORTHOLOGUE AFUA_3G12190)-RELATED"/>
    <property type="match status" value="1"/>
</dbReference>
<gene>
    <name evidence="7" type="ORF">PGTG_01574</name>
</gene>
<dbReference type="OrthoDB" id="8062037at2759"/>
<evidence type="ECO:0000313" key="7">
    <source>
        <dbReference type="EMBL" id="EFP74981.1"/>
    </source>
</evidence>
<protein>
    <recommendedName>
        <fullName evidence="6">RING-type domain-containing protein</fullName>
    </recommendedName>
</protein>
<dbReference type="InParanoid" id="E3JSK8"/>
<dbReference type="GO" id="GO:0061630">
    <property type="term" value="F:ubiquitin protein ligase activity"/>
    <property type="evidence" value="ECO:0000318"/>
    <property type="project" value="GO_Central"/>
</dbReference>
<evidence type="ECO:0000256" key="5">
    <source>
        <dbReference type="SAM" id="MobiDB-lite"/>
    </source>
</evidence>
<name>E3JSK8_PUCGT</name>
<dbReference type="AlphaFoldDB" id="E3JSK8"/>
<organism evidence="7 8">
    <name type="scientific">Puccinia graminis f. sp. tritici (strain CRL 75-36-700-3 / race SCCL)</name>
    <name type="common">Black stem rust fungus</name>
    <dbReference type="NCBI Taxonomy" id="418459"/>
    <lineage>
        <taxon>Eukaryota</taxon>
        <taxon>Fungi</taxon>
        <taxon>Dikarya</taxon>
        <taxon>Basidiomycota</taxon>
        <taxon>Pucciniomycotina</taxon>
        <taxon>Pucciniomycetes</taxon>
        <taxon>Pucciniales</taxon>
        <taxon>Pucciniaceae</taxon>
        <taxon>Puccinia</taxon>
    </lineage>
</organism>
<dbReference type="VEuPathDB" id="FungiDB:PGTG_01574"/>
<dbReference type="GO" id="GO:0006511">
    <property type="term" value="P:ubiquitin-dependent protein catabolic process"/>
    <property type="evidence" value="ECO:0000318"/>
    <property type="project" value="GO_Central"/>
</dbReference>
<reference key="1">
    <citation type="submission" date="2007-01" db="EMBL/GenBank/DDBJ databases">
        <title>The Genome Sequence of Puccinia graminis f. sp. tritici Strain CRL 75-36-700-3.</title>
        <authorList>
            <consortium name="The Broad Institute Genome Sequencing Platform"/>
            <person name="Birren B."/>
            <person name="Lander E."/>
            <person name="Galagan J."/>
            <person name="Nusbaum C."/>
            <person name="Devon K."/>
            <person name="Cuomo C."/>
            <person name="Jaffe D."/>
            <person name="Butler J."/>
            <person name="Alvarez P."/>
            <person name="Gnerre S."/>
            <person name="Grabherr M."/>
            <person name="Mauceli E."/>
            <person name="Brockman W."/>
            <person name="Young S."/>
            <person name="LaButti K."/>
            <person name="Sykes S."/>
            <person name="DeCaprio D."/>
            <person name="Crawford M."/>
            <person name="Koehrsen M."/>
            <person name="Engels R."/>
            <person name="Montgomery P."/>
            <person name="Pearson M."/>
            <person name="Howarth C."/>
            <person name="Larson L."/>
            <person name="White J."/>
            <person name="Zeng Q."/>
            <person name="Kodira C."/>
            <person name="Yandava C."/>
            <person name="Alvarado L."/>
            <person name="O'Leary S."/>
            <person name="Szabo L."/>
            <person name="Dean R."/>
            <person name="Schein J."/>
        </authorList>
    </citation>
    <scope>NUCLEOTIDE SEQUENCE</scope>
    <source>
        <strain>CRL 75-36-700-3</strain>
    </source>
</reference>
<keyword evidence="8" id="KW-1185">Reference proteome</keyword>
<keyword evidence="2 4" id="KW-0863">Zinc-finger</keyword>
<dbReference type="Proteomes" id="UP000008783">
    <property type="component" value="Unassembled WGS sequence"/>
</dbReference>
<keyword evidence="3" id="KW-0862">Zinc</keyword>
<keyword evidence="1" id="KW-0479">Metal-binding</keyword>
<dbReference type="SUPFAM" id="SSF57850">
    <property type="entry name" value="RING/U-box"/>
    <property type="match status" value="1"/>
</dbReference>
<dbReference type="UniPathway" id="UPA00143"/>
<evidence type="ECO:0000256" key="1">
    <source>
        <dbReference type="ARBA" id="ARBA00022723"/>
    </source>
</evidence>
<dbReference type="PANTHER" id="PTHR45969">
    <property type="entry name" value="RING ZINC FINGER PROTEIN-RELATED"/>
    <property type="match status" value="1"/>
</dbReference>
<sequence length="293" mass="32708">MEHIPDSNNSPAEFSGGSFTPPGTPPPLSAGSFTPPGTPPPLSPSHPLFLRNQQMVEDSDVDGESMEEDPEEESRQKIRDIIQNFDDSDEPYLLFQVDGERLLAPGETSEGAINPDRIQGALQNLAPEDEETVVAFFNKMKEAYLELVNNPQRDRFNAEEDSYYLHDLPKIDLILRAIDGSDAQLLADLLLSWMTLIHNVASARRKRRVQELLDCMTNPTASQLSSLSADSLTGVSPSECSICLDNFFDNKHIIVQAPCHPTHAFHRICLQDWLEGRLDCPMCRAQFILHHSS</sequence>
<dbReference type="HOGENOM" id="CLU_061233_0_0_1"/>
<dbReference type="InterPro" id="IPR013083">
    <property type="entry name" value="Znf_RING/FYVE/PHD"/>
</dbReference>
<evidence type="ECO:0000256" key="4">
    <source>
        <dbReference type="PROSITE-ProRule" id="PRU00175"/>
    </source>
</evidence>
<feature type="region of interest" description="Disordered" evidence="5">
    <location>
        <begin position="1"/>
        <end position="75"/>
    </location>
</feature>
<evidence type="ECO:0000259" key="6">
    <source>
        <dbReference type="PROSITE" id="PS50089"/>
    </source>
</evidence>
<proteinExistence type="predicted"/>
<dbReference type="GO" id="GO:0008270">
    <property type="term" value="F:zinc ion binding"/>
    <property type="evidence" value="ECO:0007669"/>
    <property type="project" value="UniProtKB-KW"/>
</dbReference>
<dbReference type="RefSeq" id="XP_003319400.1">
    <property type="nucleotide sequence ID" value="XM_003319352.1"/>
</dbReference>
<feature type="compositionally biased region" description="Polar residues" evidence="5">
    <location>
        <begin position="1"/>
        <end position="12"/>
    </location>
</feature>
<dbReference type="PROSITE" id="PS50089">
    <property type="entry name" value="ZF_RING_2"/>
    <property type="match status" value="1"/>
</dbReference>
<dbReference type="SMART" id="SM00184">
    <property type="entry name" value="RING"/>
    <property type="match status" value="1"/>
</dbReference>
<feature type="domain" description="RING-type" evidence="6">
    <location>
        <begin position="240"/>
        <end position="284"/>
    </location>
</feature>
<dbReference type="Pfam" id="PF13639">
    <property type="entry name" value="zf-RING_2"/>
    <property type="match status" value="1"/>
</dbReference>
<evidence type="ECO:0000256" key="3">
    <source>
        <dbReference type="ARBA" id="ARBA00022833"/>
    </source>
</evidence>
<reference evidence="8" key="2">
    <citation type="journal article" date="2011" name="Proc. Natl. Acad. Sci. U.S.A.">
        <title>Obligate biotrophy features unraveled by the genomic analysis of rust fungi.</title>
        <authorList>
            <person name="Duplessis S."/>
            <person name="Cuomo C.A."/>
            <person name="Lin Y.-C."/>
            <person name="Aerts A."/>
            <person name="Tisserant E."/>
            <person name="Veneault-Fourrey C."/>
            <person name="Joly D.L."/>
            <person name="Hacquard S."/>
            <person name="Amselem J."/>
            <person name="Cantarel B.L."/>
            <person name="Chiu R."/>
            <person name="Coutinho P.M."/>
            <person name="Feau N."/>
            <person name="Field M."/>
            <person name="Frey P."/>
            <person name="Gelhaye E."/>
            <person name="Goldberg J."/>
            <person name="Grabherr M.G."/>
            <person name="Kodira C.D."/>
            <person name="Kohler A."/>
            <person name="Kuees U."/>
            <person name="Lindquist E.A."/>
            <person name="Lucas S.M."/>
            <person name="Mago R."/>
            <person name="Mauceli E."/>
            <person name="Morin E."/>
            <person name="Murat C."/>
            <person name="Pangilinan J.L."/>
            <person name="Park R."/>
            <person name="Pearson M."/>
            <person name="Quesneville H."/>
            <person name="Rouhier N."/>
            <person name="Sakthikumar S."/>
            <person name="Salamov A.A."/>
            <person name="Schmutz J."/>
            <person name="Selles B."/>
            <person name="Shapiro H."/>
            <person name="Tanguay P."/>
            <person name="Tuskan G.A."/>
            <person name="Henrissat B."/>
            <person name="Van de Peer Y."/>
            <person name="Rouze P."/>
            <person name="Ellis J.G."/>
            <person name="Dodds P.N."/>
            <person name="Schein J.E."/>
            <person name="Zhong S."/>
            <person name="Hamelin R.C."/>
            <person name="Grigoriev I.V."/>
            <person name="Szabo L.J."/>
            <person name="Martin F."/>
        </authorList>
    </citation>
    <scope>NUCLEOTIDE SEQUENCE [LARGE SCALE GENOMIC DNA]</scope>
    <source>
        <strain evidence="8">CRL 75-36-700-3 / race SCCL</strain>
    </source>
</reference>
<dbReference type="GeneID" id="10547263"/>
<accession>E3JSK8</accession>
<dbReference type="InterPro" id="IPR001841">
    <property type="entry name" value="Znf_RING"/>
</dbReference>